<evidence type="ECO:0000313" key="1">
    <source>
        <dbReference type="EMBL" id="GBN32417.1"/>
    </source>
</evidence>
<sequence>MPYMRVFEFHFQPQREVPFLADPLMCRYPRIEVPNWNRRMEFWILFPLEFHHFQSFCSRFHRFSTLTIVFPSCVPKIPKWTNGEWTALRLVMRQSSVVSAGLSRLR</sequence>
<evidence type="ECO:0000313" key="2">
    <source>
        <dbReference type="Proteomes" id="UP000499080"/>
    </source>
</evidence>
<name>A0A4Y2N2M5_ARAVE</name>
<proteinExistence type="predicted"/>
<dbReference type="AlphaFoldDB" id="A0A4Y2N2M5"/>
<reference evidence="1 2" key="1">
    <citation type="journal article" date="2019" name="Sci. Rep.">
        <title>Orb-weaving spider Araneus ventricosus genome elucidates the spidroin gene catalogue.</title>
        <authorList>
            <person name="Kono N."/>
            <person name="Nakamura H."/>
            <person name="Ohtoshi R."/>
            <person name="Moran D.A.P."/>
            <person name="Shinohara A."/>
            <person name="Yoshida Y."/>
            <person name="Fujiwara M."/>
            <person name="Mori M."/>
            <person name="Tomita M."/>
            <person name="Arakawa K."/>
        </authorList>
    </citation>
    <scope>NUCLEOTIDE SEQUENCE [LARGE SCALE GENOMIC DNA]</scope>
</reference>
<dbReference type="Proteomes" id="UP000499080">
    <property type="component" value="Unassembled WGS sequence"/>
</dbReference>
<accession>A0A4Y2N2M5</accession>
<gene>
    <name evidence="1" type="ORF">AVEN_151634_1</name>
</gene>
<comment type="caution">
    <text evidence="1">The sequence shown here is derived from an EMBL/GenBank/DDBJ whole genome shotgun (WGS) entry which is preliminary data.</text>
</comment>
<dbReference type="EMBL" id="BGPR01125533">
    <property type="protein sequence ID" value="GBN32417.1"/>
    <property type="molecule type" value="Genomic_DNA"/>
</dbReference>
<keyword evidence="2" id="KW-1185">Reference proteome</keyword>
<protein>
    <submittedName>
        <fullName evidence="1">Uncharacterized protein</fullName>
    </submittedName>
</protein>
<organism evidence="1 2">
    <name type="scientific">Araneus ventricosus</name>
    <name type="common">Orbweaver spider</name>
    <name type="synonym">Epeira ventricosa</name>
    <dbReference type="NCBI Taxonomy" id="182803"/>
    <lineage>
        <taxon>Eukaryota</taxon>
        <taxon>Metazoa</taxon>
        <taxon>Ecdysozoa</taxon>
        <taxon>Arthropoda</taxon>
        <taxon>Chelicerata</taxon>
        <taxon>Arachnida</taxon>
        <taxon>Araneae</taxon>
        <taxon>Araneomorphae</taxon>
        <taxon>Entelegynae</taxon>
        <taxon>Araneoidea</taxon>
        <taxon>Araneidae</taxon>
        <taxon>Araneus</taxon>
    </lineage>
</organism>